<comment type="caution">
    <text evidence="12">The sequence shown here is derived from an EMBL/GenBank/DDBJ whole genome shotgun (WGS) entry which is preliminary data.</text>
</comment>
<feature type="transmembrane region" description="Helical" evidence="11">
    <location>
        <begin position="69"/>
        <end position="89"/>
    </location>
</feature>
<evidence type="ECO:0000313" key="12">
    <source>
        <dbReference type="EMBL" id="GFR49017.1"/>
    </source>
</evidence>
<keyword evidence="10" id="KW-0675">Receptor</keyword>
<dbReference type="InterPro" id="IPR000133">
    <property type="entry name" value="ER_ret_rcpt"/>
</dbReference>
<dbReference type="GO" id="GO:0015031">
    <property type="term" value="P:protein transport"/>
    <property type="evidence" value="ECO:0007669"/>
    <property type="project" value="UniProtKB-KW"/>
</dbReference>
<evidence type="ECO:0000313" key="13">
    <source>
        <dbReference type="Proteomes" id="UP001054857"/>
    </source>
</evidence>
<gene>
    <name evidence="12" type="ORF">Agub_g11038</name>
</gene>
<dbReference type="GO" id="GO:0005789">
    <property type="term" value="C:endoplasmic reticulum membrane"/>
    <property type="evidence" value="ECO:0007669"/>
    <property type="project" value="UniProtKB-SubCell"/>
</dbReference>
<accession>A0AAD3DYA5</accession>
<dbReference type="Proteomes" id="UP001054857">
    <property type="component" value="Unassembled WGS sequence"/>
</dbReference>
<keyword evidence="9 11" id="KW-0472">Membrane</keyword>
<feature type="transmembrane region" description="Helical" evidence="11">
    <location>
        <begin position="46"/>
        <end position="63"/>
    </location>
</feature>
<sequence length="261" mass="29591">MPVNPFTMDAALVGGGIFHVLSRKLLLWKLLWDKNCRGVSLITQELYLIIYIFRYLDLLYLYVSLTDTIVKVFHLVVALTIVLVMRYSVASQSYDADLDTFPRAALIAPCLVLAFFLNRVKLIIEICHSFSIYLEVLALLPQFVLLYKRQVYENWVLVFTVLCGSERLLQGISVVTDWQEAYKEDPYAVLADMVHAVVFLVGLAVVLLQRFQTKKQQGLNESGAPLPNFDEVWDASKFKFEDQEAVRDGSSSVQVALIGGK</sequence>
<keyword evidence="8 11" id="KW-1133">Transmembrane helix</keyword>
<evidence type="ECO:0000256" key="1">
    <source>
        <dbReference type="ARBA" id="ARBA00004477"/>
    </source>
</evidence>
<evidence type="ECO:0000256" key="7">
    <source>
        <dbReference type="ARBA" id="ARBA00022927"/>
    </source>
</evidence>
<comment type="similarity">
    <text evidence="2">Belongs to the ERD2 family.</text>
</comment>
<comment type="subcellular location">
    <subcellularLocation>
        <location evidence="1">Endoplasmic reticulum membrane</location>
        <topology evidence="1">Multi-pass membrane protein</topology>
    </subcellularLocation>
</comment>
<dbReference type="GO" id="GO:0006621">
    <property type="term" value="P:protein retention in ER lumen"/>
    <property type="evidence" value="ECO:0007669"/>
    <property type="project" value="InterPro"/>
</dbReference>
<keyword evidence="13" id="KW-1185">Reference proteome</keyword>
<dbReference type="PRINTS" id="PR00660">
    <property type="entry name" value="ERLUMENR"/>
</dbReference>
<evidence type="ECO:0000256" key="8">
    <source>
        <dbReference type="ARBA" id="ARBA00022989"/>
    </source>
</evidence>
<keyword evidence="3" id="KW-0813">Transport</keyword>
<evidence type="ECO:0000256" key="11">
    <source>
        <dbReference type="SAM" id="Phobius"/>
    </source>
</evidence>
<dbReference type="EMBL" id="BMAR01000027">
    <property type="protein sequence ID" value="GFR49017.1"/>
    <property type="molecule type" value="Genomic_DNA"/>
</dbReference>
<keyword evidence="4 11" id="KW-0812">Transmembrane</keyword>
<proteinExistence type="inferred from homology"/>
<name>A0AAD3DYA5_9CHLO</name>
<evidence type="ECO:0000256" key="3">
    <source>
        <dbReference type="ARBA" id="ARBA00022448"/>
    </source>
</evidence>
<evidence type="ECO:0000256" key="2">
    <source>
        <dbReference type="ARBA" id="ARBA00010120"/>
    </source>
</evidence>
<dbReference type="PANTHER" id="PTHR10585">
    <property type="entry name" value="ER LUMEN PROTEIN RETAINING RECEPTOR"/>
    <property type="match status" value="1"/>
</dbReference>
<evidence type="ECO:0000256" key="9">
    <source>
        <dbReference type="ARBA" id="ARBA00023136"/>
    </source>
</evidence>
<keyword evidence="6" id="KW-0931">ER-Golgi transport</keyword>
<dbReference type="GO" id="GO:0046923">
    <property type="term" value="F:ER retention sequence binding"/>
    <property type="evidence" value="ECO:0007669"/>
    <property type="project" value="InterPro"/>
</dbReference>
<protein>
    <submittedName>
        <fullName evidence="12">Uncharacterized protein</fullName>
    </submittedName>
</protein>
<keyword evidence="5" id="KW-0256">Endoplasmic reticulum</keyword>
<dbReference type="AlphaFoldDB" id="A0AAD3DYA5"/>
<evidence type="ECO:0000256" key="5">
    <source>
        <dbReference type="ARBA" id="ARBA00022824"/>
    </source>
</evidence>
<feature type="transmembrane region" description="Helical" evidence="11">
    <location>
        <begin position="101"/>
        <end position="118"/>
    </location>
</feature>
<evidence type="ECO:0000256" key="10">
    <source>
        <dbReference type="ARBA" id="ARBA00023170"/>
    </source>
</evidence>
<keyword evidence="7" id="KW-0653">Protein transport</keyword>
<dbReference type="GO" id="GO:0016192">
    <property type="term" value="P:vesicle-mediated transport"/>
    <property type="evidence" value="ECO:0007669"/>
    <property type="project" value="UniProtKB-KW"/>
</dbReference>
<dbReference type="Pfam" id="PF00810">
    <property type="entry name" value="ER_lumen_recept"/>
    <property type="match status" value="1"/>
</dbReference>
<organism evidence="12 13">
    <name type="scientific">Astrephomene gubernaculifera</name>
    <dbReference type="NCBI Taxonomy" id="47775"/>
    <lineage>
        <taxon>Eukaryota</taxon>
        <taxon>Viridiplantae</taxon>
        <taxon>Chlorophyta</taxon>
        <taxon>core chlorophytes</taxon>
        <taxon>Chlorophyceae</taxon>
        <taxon>CS clade</taxon>
        <taxon>Chlamydomonadales</taxon>
        <taxon>Astrephomenaceae</taxon>
        <taxon>Astrephomene</taxon>
    </lineage>
</organism>
<evidence type="ECO:0000256" key="6">
    <source>
        <dbReference type="ARBA" id="ARBA00022892"/>
    </source>
</evidence>
<feature type="transmembrane region" description="Helical" evidence="11">
    <location>
        <begin position="187"/>
        <end position="208"/>
    </location>
</feature>
<evidence type="ECO:0000256" key="4">
    <source>
        <dbReference type="ARBA" id="ARBA00022692"/>
    </source>
</evidence>
<feature type="transmembrane region" description="Helical" evidence="11">
    <location>
        <begin position="130"/>
        <end position="147"/>
    </location>
</feature>
<reference evidence="12 13" key="1">
    <citation type="journal article" date="2021" name="Sci. Rep.">
        <title>Genome sequencing of the multicellular alga Astrephomene provides insights into convergent evolution of germ-soma differentiation.</title>
        <authorList>
            <person name="Yamashita S."/>
            <person name="Yamamoto K."/>
            <person name="Matsuzaki R."/>
            <person name="Suzuki S."/>
            <person name="Yamaguchi H."/>
            <person name="Hirooka S."/>
            <person name="Minakuchi Y."/>
            <person name="Miyagishima S."/>
            <person name="Kawachi M."/>
            <person name="Toyoda A."/>
            <person name="Nozaki H."/>
        </authorList>
    </citation>
    <scope>NUCLEOTIDE SEQUENCE [LARGE SCALE GENOMIC DNA]</scope>
    <source>
        <strain evidence="12 13">NIES-4017</strain>
    </source>
</reference>